<evidence type="ECO:0000259" key="1">
    <source>
        <dbReference type="Pfam" id="PF01323"/>
    </source>
</evidence>
<dbReference type="Pfam" id="PF01323">
    <property type="entry name" value="DSBA"/>
    <property type="match status" value="1"/>
</dbReference>
<protein>
    <submittedName>
        <fullName evidence="2">DSBA oxidoreductase</fullName>
    </submittedName>
</protein>
<organism evidence="2 3">
    <name type="scientific">Sporocytophaga myxococcoides</name>
    <dbReference type="NCBI Taxonomy" id="153721"/>
    <lineage>
        <taxon>Bacteria</taxon>
        <taxon>Pseudomonadati</taxon>
        <taxon>Bacteroidota</taxon>
        <taxon>Cytophagia</taxon>
        <taxon>Cytophagales</taxon>
        <taxon>Cytophagaceae</taxon>
        <taxon>Sporocytophaga</taxon>
    </lineage>
</organism>
<dbReference type="OrthoDB" id="9799122at2"/>
<reference evidence="2 3" key="1">
    <citation type="submission" date="2014-09" db="EMBL/GenBank/DDBJ databases">
        <title>Sporocytophaga myxococcoides PG-01 genome sequencing.</title>
        <authorList>
            <person name="Liu L."/>
            <person name="Gao P.J."/>
            <person name="Chen G.J."/>
            <person name="Wang L.S."/>
        </authorList>
    </citation>
    <scope>NUCLEOTIDE SEQUENCE [LARGE SCALE GENOMIC DNA]</scope>
    <source>
        <strain evidence="2 3">PG-01</strain>
    </source>
</reference>
<dbReference type="InterPro" id="IPR036249">
    <property type="entry name" value="Thioredoxin-like_sf"/>
</dbReference>
<dbReference type="eggNOG" id="COG2761">
    <property type="taxonomic scope" value="Bacteria"/>
</dbReference>
<dbReference type="EMBL" id="BBLT01000011">
    <property type="protein sequence ID" value="GAL87241.1"/>
    <property type="molecule type" value="Genomic_DNA"/>
</dbReference>
<dbReference type="InterPro" id="IPR001853">
    <property type="entry name" value="DSBA-like_thioredoxin_dom"/>
</dbReference>
<accession>A0A098LJW1</accession>
<dbReference type="PANTHER" id="PTHR13887">
    <property type="entry name" value="GLUTATHIONE S-TRANSFERASE KAPPA"/>
    <property type="match status" value="1"/>
</dbReference>
<dbReference type="PANTHER" id="PTHR13887:SF41">
    <property type="entry name" value="THIOREDOXIN SUPERFAMILY PROTEIN"/>
    <property type="match status" value="1"/>
</dbReference>
<sequence>MKPKIKIAIASDVVCPWCYIGKRRIEKAMDHLKNEYEFDIHYLPFELNPGTPKEGYNQKEYLSNKFGGEERYEQITSNVTSVAAQDGLKFDFSKQLRSPNTLDSHRIIWFADKTGKQKATVEAFFKAYFEDGVDLTKKENLISVAASAGLEAEKVKALLESDEGLDEVKESERFIQGAGVSGVPFYIINDKYGISGAQPADVFVKALKDIAGETPLQGESCDADGKNC</sequence>
<dbReference type="Gene3D" id="3.40.30.10">
    <property type="entry name" value="Glutaredoxin"/>
    <property type="match status" value="1"/>
</dbReference>
<name>A0A098LJW1_9BACT</name>
<feature type="domain" description="DSBA-like thioredoxin" evidence="1">
    <location>
        <begin position="8"/>
        <end position="208"/>
    </location>
</feature>
<keyword evidence="3" id="KW-1185">Reference proteome</keyword>
<evidence type="ECO:0000313" key="2">
    <source>
        <dbReference type="EMBL" id="GAL87241.1"/>
    </source>
</evidence>
<dbReference type="Proteomes" id="UP000030185">
    <property type="component" value="Unassembled WGS sequence"/>
</dbReference>
<dbReference type="RefSeq" id="WP_045468261.1">
    <property type="nucleotide sequence ID" value="NZ_BBLT01000011.1"/>
</dbReference>
<dbReference type="AlphaFoldDB" id="A0A098LJW1"/>
<evidence type="ECO:0000313" key="3">
    <source>
        <dbReference type="Proteomes" id="UP000030185"/>
    </source>
</evidence>
<gene>
    <name evidence="2" type="ORF">MYP_4471</name>
</gene>
<dbReference type="SUPFAM" id="SSF52833">
    <property type="entry name" value="Thioredoxin-like"/>
    <property type="match status" value="1"/>
</dbReference>
<comment type="caution">
    <text evidence="2">The sequence shown here is derived from an EMBL/GenBank/DDBJ whole genome shotgun (WGS) entry which is preliminary data.</text>
</comment>
<dbReference type="CDD" id="cd03024">
    <property type="entry name" value="DsbA_FrnE"/>
    <property type="match status" value="1"/>
</dbReference>
<dbReference type="GO" id="GO:0016491">
    <property type="term" value="F:oxidoreductase activity"/>
    <property type="evidence" value="ECO:0007669"/>
    <property type="project" value="InterPro"/>
</dbReference>
<dbReference type="STRING" id="153721.MYP_4471"/>
<proteinExistence type="predicted"/>